<sequence>MGERDRHERRPEVSASPRRAVFFDRDGTLNRAVIREGRPYPPARLEDMVLMPGAVEALRRLKAAGLFLAVATNQPDVAKGLTSRAAVESMNAWLAARLPIDHVEVCWCLEGPDCKCYKPLPGMLFDAAARHNIRLDQSFMVGDRWRDIGAGKAAGCFTIWLRNDYDTPRAEPDRTVSSLAEAADIILQRCS</sequence>
<dbReference type="AlphaFoldDB" id="A0A5J6MSA5"/>
<proteinExistence type="inferred from homology"/>
<keyword evidence="9" id="KW-0460">Magnesium</keyword>
<comment type="cofactor">
    <cofactor evidence="9">
        <name>Zn(2+)</name>
        <dbReference type="ChEBI" id="CHEBI:29105"/>
    </cofactor>
</comment>
<dbReference type="KEGG" id="hadh:FRZ61_03650"/>
<evidence type="ECO:0000256" key="2">
    <source>
        <dbReference type="ARBA" id="ARBA00022490"/>
    </source>
</evidence>
<feature type="binding site" evidence="9">
    <location>
        <position position="114"/>
    </location>
    <ligand>
        <name>Zn(2+)</name>
        <dbReference type="ChEBI" id="CHEBI:29105"/>
    </ligand>
</feature>
<dbReference type="SUPFAM" id="SSF56784">
    <property type="entry name" value="HAD-like"/>
    <property type="match status" value="1"/>
</dbReference>
<evidence type="ECO:0000256" key="3">
    <source>
        <dbReference type="ARBA" id="ARBA00022723"/>
    </source>
</evidence>
<dbReference type="Pfam" id="PF00702">
    <property type="entry name" value="Hydrolase"/>
    <property type="match status" value="1"/>
</dbReference>
<evidence type="ECO:0000256" key="9">
    <source>
        <dbReference type="PIRSR" id="PIRSR004682-4"/>
    </source>
</evidence>
<dbReference type="Gene3D" id="3.40.50.1000">
    <property type="entry name" value="HAD superfamily/HAD-like"/>
    <property type="match status" value="1"/>
</dbReference>
<feature type="binding site" evidence="9">
    <location>
        <position position="106"/>
    </location>
    <ligand>
        <name>Zn(2+)</name>
        <dbReference type="ChEBI" id="CHEBI:29105"/>
    </ligand>
</feature>
<feature type="active site" description="Nucleophile" evidence="8">
    <location>
        <position position="24"/>
    </location>
</feature>
<comment type="cofactor">
    <cofactor evidence="9">
        <name>Mg(2+)</name>
        <dbReference type="ChEBI" id="CHEBI:18420"/>
    </cofactor>
</comment>
<dbReference type="GO" id="GO:0016791">
    <property type="term" value="F:phosphatase activity"/>
    <property type="evidence" value="ECO:0007669"/>
    <property type="project" value="InterPro"/>
</dbReference>
<evidence type="ECO:0000256" key="6">
    <source>
        <dbReference type="ARBA" id="ARBA00031828"/>
    </source>
</evidence>
<evidence type="ECO:0000256" key="4">
    <source>
        <dbReference type="ARBA" id="ARBA00022801"/>
    </source>
</evidence>
<dbReference type="GO" id="GO:0005737">
    <property type="term" value="C:cytoplasm"/>
    <property type="evidence" value="ECO:0007669"/>
    <property type="project" value="UniProtKB-SubCell"/>
</dbReference>
<evidence type="ECO:0000313" key="11">
    <source>
        <dbReference type="Proteomes" id="UP000325797"/>
    </source>
</evidence>
<organism evidence="10 11">
    <name type="scientific">Hypericibacter adhaerens</name>
    <dbReference type="NCBI Taxonomy" id="2602016"/>
    <lineage>
        <taxon>Bacteria</taxon>
        <taxon>Pseudomonadati</taxon>
        <taxon>Pseudomonadota</taxon>
        <taxon>Alphaproteobacteria</taxon>
        <taxon>Rhodospirillales</taxon>
        <taxon>Dongiaceae</taxon>
        <taxon>Hypericibacter</taxon>
    </lineage>
</organism>
<dbReference type="GO" id="GO:0046872">
    <property type="term" value="F:metal ion binding"/>
    <property type="evidence" value="ECO:0007669"/>
    <property type="project" value="UniProtKB-KW"/>
</dbReference>
<feature type="binding site" evidence="9">
    <location>
        <position position="116"/>
    </location>
    <ligand>
        <name>Zn(2+)</name>
        <dbReference type="ChEBI" id="CHEBI:29105"/>
    </ligand>
</feature>
<feature type="binding site" evidence="9">
    <location>
        <position position="143"/>
    </location>
    <ligand>
        <name>Mg(2+)</name>
        <dbReference type="ChEBI" id="CHEBI:18420"/>
    </ligand>
</feature>
<feature type="active site" description="Proton donor" evidence="8">
    <location>
        <position position="26"/>
    </location>
</feature>
<dbReference type="PANTHER" id="PTHR42891:SF1">
    <property type="entry name" value="D-GLYCERO-BETA-D-MANNO-HEPTOSE-1,7-BISPHOSPHATE 7-PHOSPHATASE"/>
    <property type="match status" value="1"/>
</dbReference>
<protein>
    <recommendedName>
        <fullName evidence="6 7">D,D-heptose 1,7-bisphosphate phosphatase</fullName>
        <ecNumber evidence="7">3.1.3.-</ecNumber>
    </recommendedName>
</protein>
<dbReference type="OrthoDB" id="9814110at2"/>
<dbReference type="NCBIfam" id="TIGR01656">
    <property type="entry name" value="Histidinol-ppas"/>
    <property type="match status" value="1"/>
</dbReference>
<dbReference type="InterPro" id="IPR004446">
    <property type="entry name" value="Heptose_bisP_phosphatase"/>
</dbReference>
<feature type="binding site" evidence="9">
    <location>
        <position position="26"/>
    </location>
    <ligand>
        <name>Mg(2+)</name>
        <dbReference type="ChEBI" id="CHEBI:18420"/>
    </ligand>
</feature>
<dbReference type="NCBIfam" id="TIGR01662">
    <property type="entry name" value="HAD-SF-IIIA"/>
    <property type="match status" value="1"/>
</dbReference>
<dbReference type="EC" id="3.1.3.-" evidence="7"/>
<keyword evidence="2 7" id="KW-0963">Cytoplasm</keyword>
<dbReference type="EMBL" id="CP042582">
    <property type="protein sequence ID" value="QEX20448.1"/>
    <property type="molecule type" value="Genomic_DNA"/>
</dbReference>
<evidence type="ECO:0000313" key="10">
    <source>
        <dbReference type="EMBL" id="QEX20448.1"/>
    </source>
</evidence>
<keyword evidence="5 7" id="KW-0119">Carbohydrate metabolism</keyword>
<evidence type="ECO:0000256" key="1">
    <source>
        <dbReference type="ARBA" id="ARBA00004496"/>
    </source>
</evidence>
<comment type="subcellular location">
    <subcellularLocation>
        <location evidence="1 7">Cytoplasm</location>
    </subcellularLocation>
</comment>
<keyword evidence="11" id="KW-1185">Reference proteome</keyword>
<dbReference type="InterPro" id="IPR036412">
    <property type="entry name" value="HAD-like_sf"/>
</dbReference>
<feature type="binding site" evidence="9">
    <location>
        <position position="24"/>
    </location>
    <ligand>
        <name>Mg(2+)</name>
        <dbReference type="ChEBI" id="CHEBI:18420"/>
    </ligand>
</feature>
<evidence type="ECO:0000256" key="7">
    <source>
        <dbReference type="PIRNR" id="PIRNR004682"/>
    </source>
</evidence>
<evidence type="ECO:0000256" key="8">
    <source>
        <dbReference type="PIRSR" id="PIRSR004682-1"/>
    </source>
</evidence>
<reference evidence="10 11" key="1">
    <citation type="submission" date="2019-08" db="EMBL/GenBank/DDBJ databases">
        <title>Hyperibacter terrae gen. nov., sp. nov. and Hyperibacter viscosus sp. nov., two new members in the family Rhodospirillaceae isolated from the rhizosphere of Hypericum perforatum.</title>
        <authorList>
            <person name="Noviana Z."/>
        </authorList>
    </citation>
    <scope>NUCLEOTIDE SEQUENCE [LARGE SCALE GENOMIC DNA]</scope>
    <source>
        <strain evidence="10 11">R5959</strain>
    </source>
</reference>
<evidence type="ECO:0000256" key="5">
    <source>
        <dbReference type="ARBA" id="ARBA00023277"/>
    </source>
</evidence>
<dbReference type="InterPro" id="IPR023214">
    <property type="entry name" value="HAD_sf"/>
</dbReference>
<dbReference type="InterPro" id="IPR006549">
    <property type="entry name" value="HAD-SF_hydro_IIIA"/>
</dbReference>
<dbReference type="PIRSF" id="PIRSF004682">
    <property type="entry name" value="GmhB"/>
    <property type="match status" value="1"/>
</dbReference>
<comment type="similarity">
    <text evidence="7">Belongs to the gmhB family.</text>
</comment>
<dbReference type="InterPro" id="IPR006543">
    <property type="entry name" value="Histidinol-phos"/>
</dbReference>
<keyword evidence="3 9" id="KW-0479">Metal-binding</keyword>
<keyword evidence="4 7" id="KW-0378">Hydrolase</keyword>
<dbReference type="GO" id="GO:0005975">
    <property type="term" value="P:carbohydrate metabolic process"/>
    <property type="evidence" value="ECO:0007669"/>
    <property type="project" value="InterPro"/>
</dbReference>
<gene>
    <name evidence="10" type="ORF">FRZ61_03650</name>
</gene>
<accession>A0A5J6MSA5</accession>
<dbReference type="PANTHER" id="PTHR42891">
    <property type="entry name" value="D-GLYCERO-BETA-D-MANNO-HEPTOSE-1,7-BISPHOSPHATE 7-PHOSPHATASE"/>
    <property type="match status" value="1"/>
</dbReference>
<keyword evidence="9" id="KW-0862">Zinc</keyword>
<name>A0A5J6MSA5_9PROT</name>
<dbReference type="Proteomes" id="UP000325797">
    <property type="component" value="Chromosome"/>
</dbReference>